<feature type="compositionally biased region" description="Basic and acidic residues" evidence="4">
    <location>
        <begin position="155"/>
        <end position="165"/>
    </location>
</feature>
<evidence type="ECO:0000256" key="2">
    <source>
        <dbReference type="ARBA" id="ARBA00006393"/>
    </source>
</evidence>
<comment type="caution">
    <text evidence="5">The sequence shown here is derived from an EMBL/GenBank/DDBJ whole genome shotgun (WGS) entry which is preliminary data.</text>
</comment>
<dbReference type="Proteomes" id="UP000827986">
    <property type="component" value="Unassembled WGS sequence"/>
</dbReference>
<keyword evidence="3" id="KW-0649">Protein kinase inhibitor</keyword>
<accession>A0A9D3XLW6</accession>
<dbReference type="EMBL" id="JAHDVG010000467">
    <property type="protein sequence ID" value="KAH1182246.1"/>
    <property type="molecule type" value="Genomic_DNA"/>
</dbReference>
<comment type="similarity">
    <text evidence="2">Belongs to the PKI family.</text>
</comment>
<dbReference type="InterPro" id="IPR004171">
    <property type="entry name" value="cAMP_dep_PKI"/>
</dbReference>
<evidence type="ECO:0008006" key="7">
    <source>
        <dbReference type="Google" id="ProtNLM"/>
    </source>
</evidence>
<sequence length="172" mass="18392">MVSIGQCNWLGCTICPSRQARVPSAEEQPLDQGGMSNPEKRKGNPLKKCLKCQVELGRASFSMQGLCPHCNAKAGEDQKNQKGKRDSYAFGNASEVMEIEPSYTDFISCDRTGRRNAIHDIQGDATSISMRKLAGDIGELSIEGAGNQAAAAAASEKEPEARLEGQDGTTPS</sequence>
<name>A0A9D3XLW6_9SAUR</name>
<comment type="function">
    <text evidence="1">Extremely potent competitive inhibitor of cAMP-dependent protein kinase activity, this protein interacts with the catalytic subunit of the enzyme after the cAMP-induced dissociation of its regulatory chains.</text>
</comment>
<dbReference type="Pfam" id="PF02827">
    <property type="entry name" value="PKI"/>
    <property type="match status" value="1"/>
</dbReference>
<proteinExistence type="inferred from homology"/>
<evidence type="ECO:0000256" key="3">
    <source>
        <dbReference type="ARBA" id="ARBA00023013"/>
    </source>
</evidence>
<evidence type="ECO:0000313" key="5">
    <source>
        <dbReference type="EMBL" id="KAH1182246.1"/>
    </source>
</evidence>
<keyword evidence="6" id="KW-1185">Reference proteome</keyword>
<dbReference type="GO" id="GO:0004862">
    <property type="term" value="F:cAMP-dependent protein kinase inhibitor activity"/>
    <property type="evidence" value="ECO:0007669"/>
    <property type="project" value="InterPro"/>
</dbReference>
<dbReference type="PANTHER" id="PTHR15416">
    <property type="entry name" value="CAMP-DEPENDENT PROTEIN KINASE INHIBITOR/PKI"/>
    <property type="match status" value="1"/>
</dbReference>
<protein>
    <recommendedName>
        <fullName evidence="7">cAMP-dependent protein kinase inhibitor gamma</fullName>
    </recommendedName>
</protein>
<gene>
    <name evidence="5" type="ORF">KIL84_010000</name>
</gene>
<feature type="region of interest" description="Disordered" evidence="4">
    <location>
        <begin position="25"/>
        <end position="44"/>
    </location>
</feature>
<evidence type="ECO:0000256" key="1">
    <source>
        <dbReference type="ARBA" id="ARBA00002844"/>
    </source>
</evidence>
<evidence type="ECO:0000313" key="6">
    <source>
        <dbReference type="Proteomes" id="UP000827986"/>
    </source>
</evidence>
<reference evidence="5" key="1">
    <citation type="submission" date="2021-09" db="EMBL/GenBank/DDBJ databases">
        <title>The genome of Mauremys mutica provides insights into the evolution of semi-aquatic lifestyle.</title>
        <authorList>
            <person name="Gong S."/>
            <person name="Gao Y."/>
        </authorList>
    </citation>
    <scope>NUCLEOTIDE SEQUENCE</scope>
    <source>
        <strain evidence="5">MM-2020</strain>
        <tissue evidence="5">Muscle</tissue>
    </source>
</reference>
<dbReference type="AlphaFoldDB" id="A0A9D3XLW6"/>
<organism evidence="5 6">
    <name type="scientific">Mauremys mutica</name>
    <name type="common">yellowpond turtle</name>
    <dbReference type="NCBI Taxonomy" id="74926"/>
    <lineage>
        <taxon>Eukaryota</taxon>
        <taxon>Metazoa</taxon>
        <taxon>Chordata</taxon>
        <taxon>Craniata</taxon>
        <taxon>Vertebrata</taxon>
        <taxon>Euteleostomi</taxon>
        <taxon>Archelosauria</taxon>
        <taxon>Testudinata</taxon>
        <taxon>Testudines</taxon>
        <taxon>Cryptodira</taxon>
        <taxon>Durocryptodira</taxon>
        <taxon>Testudinoidea</taxon>
        <taxon>Geoemydidae</taxon>
        <taxon>Geoemydinae</taxon>
        <taxon>Mauremys</taxon>
    </lineage>
</organism>
<feature type="region of interest" description="Disordered" evidence="4">
    <location>
        <begin position="149"/>
        <end position="172"/>
    </location>
</feature>
<evidence type="ECO:0000256" key="4">
    <source>
        <dbReference type="SAM" id="MobiDB-lite"/>
    </source>
</evidence>